<evidence type="ECO:0000313" key="2">
    <source>
        <dbReference type="Proteomes" id="UP000034164"/>
    </source>
</evidence>
<sequence>MQNILFKMKKSEKIQFKKLYLQKFYLKKIRNEKNLFFIIFQLISSIMKKTC</sequence>
<protein>
    <submittedName>
        <fullName evidence="1">Uncharacterized protein</fullName>
    </submittedName>
</protein>
<accession>A0A0G2JBL4</accession>
<organism evidence="1 2">
    <name type="scientific">[Emmonsia] crescens</name>
    <dbReference type="NCBI Taxonomy" id="73230"/>
    <lineage>
        <taxon>Eukaryota</taxon>
        <taxon>Fungi</taxon>
        <taxon>Dikarya</taxon>
        <taxon>Ascomycota</taxon>
        <taxon>Pezizomycotina</taxon>
        <taxon>Eurotiomycetes</taxon>
        <taxon>Eurotiomycetidae</taxon>
        <taxon>Onygenales</taxon>
        <taxon>Ajellomycetaceae</taxon>
        <taxon>Emergomyces</taxon>
    </lineage>
</organism>
<name>A0A0G2JBL4_9EURO</name>
<proteinExistence type="predicted"/>
<dbReference type="Proteomes" id="UP000034164">
    <property type="component" value="Unassembled WGS sequence"/>
</dbReference>
<gene>
    <name evidence="1" type="ORF">EMCG_06636</name>
</gene>
<dbReference type="AlphaFoldDB" id="A0A0G2JBL4"/>
<dbReference type="VEuPathDB" id="FungiDB:EMCG_06636"/>
<comment type="caution">
    <text evidence="1">The sequence shown here is derived from an EMBL/GenBank/DDBJ whole genome shotgun (WGS) entry which is preliminary data.</text>
</comment>
<reference evidence="2" key="1">
    <citation type="journal article" date="2015" name="PLoS Genet.">
        <title>The dynamic genome and transcriptome of the human fungal pathogen Blastomyces and close relative Emmonsia.</title>
        <authorList>
            <person name="Munoz J.F."/>
            <person name="Gauthier G.M."/>
            <person name="Desjardins C.A."/>
            <person name="Gallo J.E."/>
            <person name="Holder J."/>
            <person name="Sullivan T.D."/>
            <person name="Marty A.J."/>
            <person name="Carmen J.C."/>
            <person name="Chen Z."/>
            <person name="Ding L."/>
            <person name="Gujja S."/>
            <person name="Magrini V."/>
            <person name="Misas E."/>
            <person name="Mitreva M."/>
            <person name="Priest M."/>
            <person name="Saif S."/>
            <person name="Whiston E.A."/>
            <person name="Young S."/>
            <person name="Zeng Q."/>
            <person name="Goldman W.E."/>
            <person name="Mardis E.R."/>
            <person name="Taylor J.W."/>
            <person name="McEwen J.G."/>
            <person name="Clay O.K."/>
            <person name="Klein B.S."/>
            <person name="Cuomo C.A."/>
        </authorList>
    </citation>
    <scope>NUCLEOTIDE SEQUENCE [LARGE SCALE GENOMIC DNA]</scope>
    <source>
        <strain evidence="2">UAMH 3008</strain>
    </source>
</reference>
<dbReference type="EMBL" id="LCZI01000216">
    <property type="protein sequence ID" value="KKZ67686.1"/>
    <property type="molecule type" value="Genomic_DNA"/>
</dbReference>
<evidence type="ECO:0000313" key="1">
    <source>
        <dbReference type="EMBL" id="KKZ67686.1"/>
    </source>
</evidence>